<dbReference type="Proteomes" id="UP000294498">
    <property type="component" value="Unassembled WGS sequence"/>
</dbReference>
<dbReference type="RefSeq" id="WP_133998862.1">
    <property type="nucleotide sequence ID" value="NZ_SODV01000002.1"/>
</dbReference>
<proteinExistence type="predicted"/>
<name>A0A4R8DJH8_9BACT</name>
<protein>
    <submittedName>
        <fullName evidence="1">Uncharacterized protein</fullName>
    </submittedName>
</protein>
<gene>
    <name evidence="1" type="ORF">EDB95_4992</name>
</gene>
<reference evidence="1 2" key="1">
    <citation type="submission" date="2019-03" db="EMBL/GenBank/DDBJ databases">
        <title>Genomic Encyclopedia of Type Strains, Phase IV (KMG-IV): sequencing the most valuable type-strain genomes for metagenomic binning, comparative biology and taxonomic classification.</title>
        <authorList>
            <person name="Goeker M."/>
        </authorList>
    </citation>
    <scope>NUCLEOTIDE SEQUENCE [LARGE SCALE GENOMIC DNA]</scope>
    <source>
        <strain evidence="1 2">DSM 100059</strain>
    </source>
</reference>
<accession>A0A4R8DJH8</accession>
<comment type="caution">
    <text evidence="1">The sequence shown here is derived from an EMBL/GenBank/DDBJ whole genome shotgun (WGS) entry which is preliminary data.</text>
</comment>
<organism evidence="1 2">
    <name type="scientific">Dinghuibacter silviterrae</name>
    <dbReference type="NCBI Taxonomy" id="1539049"/>
    <lineage>
        <taxon>Bacteria</taxon>
        <taxon>Pseudomonadati</taxon>
        <taxon>Bacteroidota</taxon>
        <taxon>Chitinophagia</taxon>
        <taxon>Chitinophagales</taxon>
        <taxon>Chitinophagaceae</taxon>
        <taxon>Dinghuibacter</taxon>
    </lineage>
</organism>
<evidence type="ECO:0000313" key="1">
    <source>
        <dbReference type="EMBL" id="TDW97150.1"/>
    </source>
</evidence>
<dbReference type="AlphaFoldDB" id="A0A4R8DJH8"/>
<dbReference type="OrthoDB" id="677068at2"/>
<evidence type="ECO:0000313" key="2">
    <source>
        <dbReference type="Proteomes" id="UP000294498"/>
    </source>
</evidence>
<dbReference type="EMBL" id="SODV01000002">
    <property type="protein sequence ID" value="TDW97150.1"/>
    <property type="molecule type" value="Genomic_DNA"/>
</dbReference>
<keyword evidence="2" id="KW-1185">Reference proteome</keyword>
<sequence>MNTYPNGTPSRMLQYSKEDLIRMIETHERERQRDHELLRDALSRQEYLVRRVTELEKDRQQPDGYHGTSSWISKIVFALQNENKPLRSPELIRLLEQRESVLAEHHNKVQYFSAFLSNAVNYGRVVQQKVKGVRGYYYLLPEWIDGAGQVKAEYKRWML</sequence>